<protein>
    <submittedName>
        <fullName evidence="4">YbgC/YbaW family acyl-CoA thioester hydrolase</fullName>
    </submittedName>
</protein>
<proteinExistence type="inferred from homology"/>
<dbReference type="InterPro" id="IPR006683">
    <property type="entry name" value="Thioestr_dom"/>
</dbReference>
<dbReference type="InterPro" id="IPR029069">
    <property type="entry name" value="HotDog_dom_sf"/>
</dbReference>
<accession>K1KE58</accession>
<dbReference type="CDD" id="cd00586">
    <property type="entry name" value="4HBT"/>
    <property type="match status" value="1"/>
</dbReference>
<dbReference type="InterPro" id="IPR008272">
    <property type="entry name" value="HB-CoA_thioesterase_AS"/>
</dbReference>
<dbReference type="EMBL" id="ADMG01000058">
    <property type="protein sequence ID" value="EKB30039.1"/>
    <property type="molecule type" value="Genomic_DNA"/>
</dbReference>
<dbReference type="InterPro" id="IPR050563">
    <property type="entry name" value="4-hydroxybenzoyl-CoA_TE"/>
</dbReference>
<comment type="caution">
    <text evidence="4">The sequence shown here is derived from an EMBL/GenBank/DDBJ whole genome shotgun (WGS) entry which is preliminary data.</text>
</comment>
<evidence type="ECO:0000256" key="1">
    <source>
        <dbReference type="ARBA" id="ARBA00005953"/>
    </source>
</evidence>
<reference evidence="4 5" key="1">
    <citation type="submission" date="2012-05" db="EMBL/GenBank/DDBJ databases">
        <title>The Genome Sequence of Sutterella wadsworthensis 2_1_59BFAA.</title>
        <authorList>
            <consortium name="The Broad Institute Genome Sequencing Platform"/>
            <person name="Earl A."/>
            <person name="Ward D."/>
            <person name="Feldgarden M."/>
            <person name="Gevers D."/>
            <person name="Daigneault M."/>
            <person name="Strauss J."/>
            <person name="Allen-Vercoe E."/>
            <person name="Walker B."/>
            <person name="Young S.K."/>
            <person name="Zeng Q."/>
            <person name="Gargeya S."/>
            <person name="Fitzgerald M."/>
            <person name="Haas B."/>
            <person name="Abouelleil A."/>
            <person name="Alvarado L."/>
            <person name="Arachchi H.M."/>
            <person name="Berlin A.M."/>
            <person name="Chapman S.B."/>
            <person name="Goldberg J."/>
            <person name="Griggs A."/>
            <person name="Gujja S."/>
            <person name="Hansen M."/>
            <person name="Howarth C."/>
            <person name="Imamovic A."/>
            <person name="Larimer J."/>
            <person name="McCowen C."/>
            <person name="Montmayeur A."/>
            <person name="Murphy C."/>
            <person name="Neiman D."/>
            <person name="Pearson M."/>
            <person name="Priest M."/>
            <person name="Roberts A."/>
            <person name="Saif S."/>
            <person name="Shea T."/>
            <person name="Sisk P."/>
            <person name="Sykes S."/>
            <person name="Wortman J."/>
            <person name="Nusbaum C."/>
            <person name="Birren B."/>
        </authorList>
    </citation>
    <scope>NUCLEOTIDE SEQUENCE [LARGE SCALE GENOMIC DNA]</scope>
    <source>
        <strain evidence="4 5">2_1_59BFAA</strain>
    </source>
</reference>
<evidence type="ECO:0000256" key="2">
    <source>
        <dbReference type="ARBA" id="ARBA00022801"/>
    </source>
</evidence>
<feature type="domain" description="Thioesterase" evidence="3">
    <location>
        <begin position="21"/>
        <end position="102"/>
    </location>
</feature>
<dbReference type="OrthoDB" id="21822at2"/>
<dbReference type="GO" id="GO:0047617">
    <property type="term" value="F:fatty acyl-CoA hydrolase activity"/>
    <property type="evidence" value="ECO:0007669"/>
    <property type="project" value="TreeGrafter"/>
</dbReference>
<dbReference type="RefSeq" id="WP_005437247.1">
    <property type="nucleotide sequence ID" value="NZ_JH815522.1"/>
</dbReference>
<dbReference type="Pfam" id="PF03061">
    <property type="entry name" value="4HBT"/>
    <property type="match status" value="1"/>
</dbReference>
<dbReference type="Gene3D" id="3.10.129.10">
    <property type="entry name" value="Hotdog Thioesterase"/>
    <property type="match status" value="1"/>
</dbReference>
<evidence type="ECO:0000259" key="3">
    <source>
        <dbReference type="Pfam" id="PF03061"/>
    </source>
</evidence>
<evidence type="ECO:0000313" key="5">
    <source>
        <dbReference type="Proteomes" id="UP000005835"/>
    </source>
</evidence>
<dbReference type="SUPFAM" id="SSF54637">
    <property type="entry name" value="Thioesterase/thiol ester dehydrase-isomerase"/>
    <property type="match status" value="1"/>
</dbReference>
<dbReference type="Proteomes" id="UP000005835">
    <property type="component" value="Unassembled WGS sequence"/>
</dbReference>
<comment type="similarity">
    <text evidence="1">Belongs to the 4-hydroxybenzoyl-CoA thioesterase family.</text>
</comment>
<dbReference type="HOGENOM" id="CLU_101141_5_2_4"/>
<evidence type="ECO:0000313" key="4">
    <source>
        <dbReference type="EMBL" id="EKB30039.1"/>
    </source>
</evidence>
<keyword evidence="2 4" id="KW-0378">Hydrolase</keyword>
<gene>
    <name evidence="4" type="ORF">HMPREF9465_02307</name>
</gene>
<dbReference type="PANTHER" id="PTHR31793:SF27">
    <property type="entry name" value="NOVEL THIOESTERASE SUPERFAMILY DOMAIN AND SAPOSIN A-TYPE DOMAIN CONTAINING PROTEIN (0610012H03RIK)"/>
    <property type="match status" value="1"/>
</dbReference>
<sequence length="150" mass="16812">MSGKVFEQPLRIRWNHCDPAGIVYHPQYFVMLNNAMEDFFRECAGLSYEESLVEGYGFPIAGIRCDFCAPSRCGDDCVLRMWIESIGTTSVRFAMTIHAGDECRLACIETAVCAAREGDAVVKRPIPGEMRGRLEEYLKAPEVPELALRA</sequence>
<dbReference type="PROSITE" id="PS01328">
    <property type="entry name" value="4HBCOA_THIOESTERASE"/>
    <property type="match status" value="1"/>
</dbReference>
<dbReference type="AlphaFoldDB" id="K1KE58"/>
<keyword evidence="5" id="KW-1185">Reference proteome</keyword>
<dbReference type="PANTHER" id="PTHR31793">
    <property type="entry name" value="4-HYDROXYBENZOYL-COA THIOESTERASE FAMILY MEMBER"/>
    <property type="match status" value="1"/>
</dbReference>
<name>K1KE58_9BURK</name>
<dbReference type="STRING" id="742823.HMPREF9465_02307"/>
<dbReference type="PATRIC" id="fig|742823.3.peg.2310"/>
<dbReference type="eggNOG" id="COG0824">
    <property type="taxonomic scope" value="Bacteria"/>
</dbReference>
<organism evidence="4 5">
    <name type="scientific">Sutterella wadsworthensis 2_1_59BFAA</name>
    <dbReference type="NCBI Taxonomy" id="742823"/>
    <lineage>
        <taxon>Bacteria</taxon>
        <taxon>Pseudomonadati</taxon>
        <taxon>Pseudomonadota</taxon>
        <taxon>Betaproteobacteria</taxon>
        <taxon>Burkholderiales</taxon>
        <taxon>Sutterellaceae</taxon>
        <taxon>Sutterella</taxon>
    </lineage>
</organism>